<evidence type="ECO:0000256" key="9">
    <source>
        <dbReference type="RuleBase" id="RU910714"/>
    </source>
</evidence>
<comment type="caution">
    <text evidence="12">The sequence shown here is derived from an EMBL/GenBank/DDBJ whole genome shotgun (WGS) entry which is preliminary data.</text>
</comment>
<proteinExistence type="inferred from homology"/>
<evidence type="ECO:0000313" key="12">
    <source>
        <dbReference type="EMBL" id="TKR68589.1"/>
    </source>
</evidence>
<reference evidence="12 13" key="2">
    <citation type="journal article" date="2019" name="G3 (Bethesda)">
        <title>Hybrid Assembly of the Genome of the Entomopathogenic Nematode Steinernema carpocapsae Identifies the X-Chromosome.</title>
        <authorList>
            <person name="Serra L."/>
            <person name="Macchietto M."/>
            <person name="Macias-Munoz A."/>
            <person name="McGill C.J."/>
            <person name="Rodriguez I.M."/>
            <person name="Rodriguez B."/>
            <person name="Murad R."/>
            <person name="Mortazavi A."/>
        </authorList>
    </citation>
    <scope>NUCLEOTIDE SEQUENCE [LARGE SCALE GENOMIC DNA]</scope>
    <source>
        <strain evidence="12 13">ALL</strain>
    </source>
</reference>
<keyword evidence="13" id="KW-1185">Reference proteome</keyword>
<dbReference type="InterPro" id="IPR013328">
    <property type="entry name" value="6PGD_dom2"/>
</dbReference>
<dbReference type="UniPathway" id="UPA00362"/>
<dbReference type="PANTHER" id="PTHR22981:SF7">
    <property type="entry name" value="3-HYDROXYISOBUTYRATE DEHYDROGENASE, MITOCHONDRIAL"/>
    <property type="match status" value="1"/>
</dbReference>
<feature type="domain" description="3-hydroxyisobutyrate dehydrogenase-like NAD-binding" evidence="11">
    <location>
        <begin position="172"/>
        <end position="286"/>
    </location>
</feature>
<dbReference type="FunFam" id="1.10.1040.10:FF:000006">
    <property type="entry name" value="3-hydroxyisobutyrate dehydrogenase"/>
    <property type="match status" value="1"/>
</dbReference>
<accession>A0A4U5MH30</accession>
<dbReference type="STRING" id="34508.A0A4U5MH30"/>
<dbReference type="Pfam" id="PF03446">
    <property type="entry name" value="NAD_binding_2"/>
    <property type="match status" value="1"/>
</dbReference>
<keyword evidence="4 9" id="KW-0101">Branched-chain amino acid catabolism</keyword>
<dbReference type="GO" id="GO:0008442">
    <property type="term" value="F:3-hydroxyisobutyrate dehydrogenase activity"/>
    <property type="evidence" value="ECO:0007669"/>
    <property type="project" value="UniProtKB-EC"/>
</dbReference>
<dbReference type="GO" id="GO:0050661">
    <property type="term" value="F:NADP binding"/>
    <property type="evidence" value="ECO:0007669"/>
    <property type="project" value="InterPro"/>
</dbReference>
<dbReference type="GO" id="GO:0005739">
    <property type="term" value="C:mitochondrion"/>
    <property type="evidence" value="ECO:0007669"/>
    <property type="project" value="TreeGrafter"/>
</dbReference>
<name>A0A4U5MH30_STECR</name>
<dbReference type="Gene3D" id="3.40.50.720">
    <property type="entry name" value="NAD(P)-binding Rossmann-like Domain"/>
    <property type="match status" value="1"/>
</dbReference>
<dbReference type="InterPro" id="IPR002204">
    <property type="entry name" value="3-OH-isobutyrate_DH-rel_CS"/>
</dbReference>
<dbReference type="EC" id="1.1.1.31" evidence="3 9"/>
<evidence type="ECO:0000256" key="6">
    <source>
        <dbReference type="ARBA" id="ARBA00023027"/>
    </source>
</evidence>
<dbReference type="PROSITE" id="PS00895">
    <property type="entry name" value="3_HYDROXYISOBUT_DH"/>
    <property type="match status" value="1"/>
</dbReference>
<dbReference type="AlphaFoldDB" id="A0A4U5MH30"/>
<dbReference type="Pfam" id="PF14833">
    <property type="entry name" value="NAD_binding_11"/>
    <property type="match status" value="1"/>
</dbReference>
<dbReference type="EMBL" id="AZBU02000008">
    <property type="protein sequence ID" value="TKR68589.1"/>
    <property type="molecule type" value="Genomic_DNA"/>
</dbReference>
<dbReference type="InterPro" id="IPR029154">
    <property type="entry name" value="HIBADH-like_NADP-bd"/>
</dbReference>
<comment type="catalytic activity">
    <reaction evidence="7 9">
        <text>3-hydroxy-2-methylpropanoate + NAD(+) = 2-methyl-3-oxopropanoate + NADH + H(+)</text>
        <dbReference type="Rhea" id="RHEA:17681"/>
        <dbReference type="ChEBI" id="CHEBI:11805"/>
        <dbReference type="ChEBI" id="CHEBI:15378"/>
        <dbReference type="ChEBI" id="CHEBI:57540"/>
        <dbReference type="ChEBI" id="CHEBI:57700"/>
        <dbReference type="ChEBI" id="CHEBI:57945"/>
        <dbReference type="EC" id="1.1.1.31"/>
    </reaction>
</comment>
<evidence type="ECO:0000256" key="5">
    <source>
        <dbReference type="ARBA" id="ARBA00023002"/>
    </source>
</evidence>
<comment type="similarity">
    <text evidence="2">Belongs to the HIBADH-related family. 3-hydroxyisobutyrate dehydrogenase subfamily.</text>
</comment>
<dbReference type="InterPro" id="IPR008927">
    <property type="entry name" value="6-PGluconate_DH-like_C_sf"/>
</dbReference>
<keyword evidence="6 9" id="KW-0520">NAD</keyword>
<dbReference type="PIRSF" id="PIRSF000103">
    <property type="entry name" value="HIBADH"/>
    <property type="match status" value="1"/>
</dbReference>
<feature type="active site" evidence="8">
    <location>
        <position position="178"/>
    </location>
</feature>
<dbReference type="OrthoDB" id="435038at2759"/>
<evidence type="ECO:0000259" key="10">
    <source>
        <dbReference type="Pfam" id="PF03446"/>
    </source>
</evidence>
<dbReference type="InterPro" id="IPR011548">
    <property type="entry name" value="HIBADH"/>
</dbReference>
<evidence type="ECO:0000256" key="8">
    <source>
        <dbReference type="PIRSR" id="PIRSR000103-1"/>
    </source>
</evidence>
<evidence type="ECO:0000313" key="13">
    <source>
        <dbReference type="Proteomes" id="UP000298663"/>
    </source>
</evidence>
<protein>
    <recommendedName>
        <fullName evidence="3 9">3-hydroxyisobutyrate dehydrogenase</fullName>
        <shortName evidence="9">HIBADH</shortName>
        <ecNumber evidence="3 9">1.1.1.31</ecNumber>
    </recommendedName>
</protein>
<dbReference type="PANTHER" id="PTHR22981">
    <property type="entry name" value="3-HYDROXYISOBUTYRATE DEHYDROGENASE-RELATED"/>
    <property type="match status" value="1"/>
</dbReference>
<comment type="pathway">
    <text evidence="1 9">Amino-acid degradation; L-valine degradation.</text>
</comment>
<dbReference type="Gene3D" id="1.10.1040.10">
    <property type="entry name" value="N-(1-d-carboxylethyl)-l-norvaline Dehydrogenase, domain 2"/>
    <property type="match status" value="1"/>
</dbReference>
<evidence type="ECO:0000256" key="3">
    <source>
        <dbReference type="ARBA" id="ARBA00012991"/>
    </source>
</evidence>
<dbReference type="GO" id="GO:0051287">
    <property type="term" value="F:NAD binding"/>
    <property type="evidence" value="ECO:0007669"/>
    <property type="project" value="InterPro"/>
</dbReference>
<dbReference type="InterPro" id="IPR036291">
    <property type="entry name" value="NAD(P)-bd_dom_sf"/>
</dbReference>
<dbReference type="NCBIfam" id="TIGR01692">
    <property type="entry name" value="HIBADH"/>
    <property type="match status" value="1"/>
</dbReference>
<organism evidence="12 13">
    <name type="scientific">Steinernema carpocapsae</name>
    <name type="common">Entomopathogenic nematode</name>
    <dbReference type="NCBI Taxonomy" id="34508"/>
    <lineage>
        <taxon>Eukaryota</taxon>
        <taxon>Metazoa</taxon>
        <taxon>Ecdysozoa</taxon>
        <taxon>Nematoda</taxon>
        <taxon>Chromadorea</taxon>
        <taxon>Rhabditida</taxon>
        <taxon>Tylenchina</taxon>
        <taxon>Panagrolaimomorpha</taxon>
        <taxon>Strongyloidoidea</taxon>
        <taxon>Steinernematidae</taxon>
        <taxon>Steinernema</taxon>
    </lineage>
</organism>
<evidence type="ECO:0000259" key="11">
    <source>
        <dbReference type="Pfam" id="PF14833"/>
    </source>
</evidence>
<dbReference type="SUPFAM" id="SSF51735">
    <property type="entry name" value="NAD(P)-binding Rossmann-fold domains"/>
    <property type="match status" value="1"/>
</dbReference>
<evidence type="ECO:0000256" key="1">
    <source>
        <dbReference type="ARBA" id="ARBA00005109"/>
    </source>
</evidence>
<feature type="domain" description="6-phosphogluconate dehydrogenase NADP-binding" evidence="10">
    <location>
        <begin position="6"/>
        <end position="169"/>
    </location>
</feature>
<dbReference type="SUPFAM" id="SSF48179">
    <property type="entry name" value="6-phosphogluconate dehydrogenase C-terminal domain-like"/>
    <property type="match status" value="1"/>
</dbReference>
<evidence type="ECO:0000256" key="4">
    <source>
        <dbReference type="ARBA" id="ARBA00022456"/>
    </source>
</evidence>
<keyword evidence="5 9" id="KW-0560">Oxidoreductase</keyword>
<gene>
    <name evidence="12" type="ORF">L596_024553</name>
</gene>
<reference evidence="12 13" key="1">
    <citation type="journal article" date="2015" name="Genome Biol.">
        <title>Comparative genomics of Steinernema reveals deeply conserved gene regulatory networks.</title>
        <authorList>
            <person name="Dillman A.R."/>
            <person name="Macchietto M."/>
            <person name="Porter C.F."/>
            <person name="Rogers A."/>
            <person name="Williams B."/>
            <person name="Antoshechkin I."/>
            <person name="Lee M.M."/>
            <person name="Goodwin Z."/>
            <person name="Lu X."/>
            <person name="Lewis E.E."/>
            <person name="Goodrich-Blair H."/>
            <person name="Stock S.P."/>
            <person name="Adams B.J."/>
            <person name="Sternberg P.W."/>
            <person name="Mortazavi A."/>
        </authorList>
    </citation>
    <scope>NUCLEOTIDE SEQUENCE [LARGE SCALE GENOMIC DNA]</scope>
    <source>
        <strain evidence="12 13">ALL</strain>
    </source>
</reference>
<dbReference type="GO" id="GO:0006574">
    <property type="term" value="P:L-valine catabolic process"/>
    <property type="evidence" value="ECO:0007669"/>
    <property type="project" value="UniProtKB-UniPathway"/>
</dbReference>
<evidence type="ECO:0000256" key="2">
    <source>
        <dbReference type="ARBA" id="ARBA00006013"/>
    </source>
</evidence>
<sequence>MASNLVGFVGLGNMGAHMARNLIKNGVKLMVFDLDAKRVAELKSDGAEVAQHPADVAVASKTIVTMLPSSPHVRSVYGTTSETVDNGLVAHMQPGTLCMDSSTIDRSASIEVAGAVALKKSAYVDAPVSGGVVGAENATLTFMVGGDKASFDRATQYLSMMGKNTVHCGNVGCGQAAKIVNNMMLGIQMIGTAEGMNLGIKMGLDPKLLASIINTSSGRCWSSDTYNPVPGVIEDIPPSKGYTGGFGSALMCKDLGLAQNASTEVQAPILLGSLAHQVYRILANDPKYANLDFGIIYQFLKNQAEKKQ</sequence>
<dbReference type="InterPro" id="IPR006115">
    <property type="entry name" value="6PGDH_NADP-bd"/>
</dbReference>
<dbReference type="InterPro" id="IPR015815">
    <property type="entry name" value="HIBADH-related"/>
</dbReference>
<evidence type="ECO:0000256" key="7">
    <source>
        <dbReference type="ARBA" id="ARBA00049197"/>
    </source>
</evidence>
<dbReference type="Proteomes" id="UP000298663">
    <property type="component" value="Unassembled WGS sequence"/>
</dbReference>